<reference evidence="7 8" key="1">
    <citation type="submission" date="2019-06" db="EMBL/GenBank/DDBJ databases">
        <title>Sequencing the genomes of 1000 actinobacteria strains.</title>
        <authorList>
            <person name="Klenk H.-P."/>
        </authorList>
    </citation>
    <scope>NUCLEOTIDE SEQUENCE [LARGE SCALE GENOMIC DNA]</scope>
    <source>
        <strain evidence="7 8">DSM 45679</strain>
    </source>
</reference>
<feature type="transmembrane region" description="Helical" evidence="6">
    <location>
        <begin position="12"/>
        <end position="30"/>
    </location>
</feature>
<feature type="transmembrane region" description="Helical" evidence="6">
    <location>
        <begin position="338"/>
        <end position="361"/>
    </location>
</feature>
<comment type="caution">
    <text evidence="7">The sequence shown here is derived from an EMBL/GenBank/DDBJ whole genome shotgun (WGS) entry which is preliminary data.</text>
</comment>
<feature type="transmembrane region" description="Helical" evidence="6">
    <location>
        <begin position="249"/>
        <end position="271"/>
    </location>
</feature>
<dbReference type="InterPro" id="IPR036259">
    <property type="entry name" value="MFS_trans_sf"/>
</dbReference>
<dbReference type="GO" id="GO:0005886">
    <property type="term" value="C:plasma membrane"/>
    <property type="evidence" value="ECO:0007669"/>
    <property type="project" value="UniProtKB-SubCell"/>
</dbReference>
<dbReference type="Proteomes" id="UP000320876">
    <property type="component" value="Unassembled WGS sequence"/>
</dbReference>
<dbReference type="EMBL" id="VFML01000001">
    <property type="protein sequence ID" value="TQJ01809.1"/>
    <property type="molecule type" value="Genomic_DNA"/>
</dbReference>
<feature type="transmembrane region" description="Helical" evidence="6">
    <location>
        <begin position="138"/>
        <end position="157"/>
    </location>
</feature>
<keyword evidence="4 6" id="KW-1133">Transmembrane helix</keyword>
<evidence type="ECO:0000313" key="8">
    <source>
        <dbReference type="Proteomes" id="UP000320876"/>
    </source>
</evidence>
<dbReference type="PANTHER" id="PTHR23513">
    <property type="entry name" value="INTEGRAL MEMBRANE EFFLUX PROTEIN-RELATED"/>
    <property type="match status" value="1"/>
</dbReference>
<organism evidence="7 8">
    <name type="scientific">Amycolatopsis cihanbeyliensis</name>
    <dbReference type="NCBI Taxonomy" id="1128664"/>
    <lineage>
        <taxon>Bacteria</taxon>
        <taxon>Bacillati</taxon>
        <taxon>Actinomycetota</taxon>
        <taxon>Actinomycetes</taxon>
        <taxon>Pseudonocardiales</taxon>
        <taxon>Pseudonocardiaceae</taxon>
        <taxon>Amycolatopsis</taxon>
    </lineage>
</organism>
<feature type="transmembrane region" description="Helical" evidence="6">
    <location>
        <begin position="69"/>
        <end position="90"/>
    </location>
</feature>
<evidence type="ECO:0000256" key="5">
    <source>
        <dbReference type="ARBA" id="ARBA00023136"/>
    </source>
</evidence>
<dbReference type="PANTHER" id="PTHR23513:SF18">
    <property type="entry name" value="INTEGRAL MEMBRANE PROTEIN"/>
    <property type="match status" value="1"/>
</dbReference>
<evidence type="ECO:0000313" key="7">
    <source>
        <dbReference type="EMBL" id="TQJ01809.1"/>
    </source>
</evidence>
<feature type="transmembrane region" description="Helical" evidence="6">
    <location>
        <begin position="36"/>
        <end position="57"/>
    </location>
</feature>
<feature type="transmembrane region" description="Helical" evidence="6">
    <location>
        <begin position="216"/>
        <end position="237"/>
    </location>
</feature>
<evidence type="ECO:0000256" key="6">
    <source>
        <dbReference type="SAM" id="Phobius"/>
    </source>
</evidence>
<feature type="transmembrane region" description="Helical" evidence="6">
    <location>
        <begin position="96"/>
        <end position="117"/>
    </location>
</feature>
<dbReference type="Pfam" id="PF07690">
    <property type="entry name" value="MFS_1"/>
    <property type="match status" value="1"/>
</dbReference>
<evidence type="ECO:0000256" key="1">
    <source>
        <dbReference type="ARBA" id="ARBA00004651"/>
    </source>
</evidence>
<accession>A0A542DFH6</accession>
<evidence type="ECO:0000256" key="2">
    <source>
        <dbReference type="ARBA" id="ARBA00022475"/>
    </source>
</evidence>
<feature type="transmembrane region" description="Helical" evidence="6">
    <location>
        <begin position="303"/>
        <end position="326"/>
    </location>
</feature>
<dbReference type="RefSeq" id="WP_211357983.1">
    <property type="nucleotide sequence ID" value="NZ_VFML01000001.1"/>
</dbReference>
<feature type="transmembrane region" description="Helical" evidence="6">
    <location>
        <begin position="278"/>
        <end position="297"/>
    </location>
</feature>
<dbReference type="Gene3D" id="1.20.1250.20">
    <property type="entry name" value="MFS general substrate transporter like domains"/>
    <property type="match status" value="1"/>
</dbReference>
<protein>
    <submittedName>
        <fullName evidence="7">Putative MFS family arabinose efflux permease</fullName>
    </submittedName>
</protein>
<keyword evidence="2" id="KW-1003">Cell membrane</keyword>
<sequence>MRPFALVWGGQLVSVVGSALTGFVLAVWVYQVTGSVTQLALVTAANTVPGILLAPLAGVVADRWDRRRLMIIADFAAAVPTAVVAALYWTGQLEVWQLYLTTACTAAAGVFHSSAYFTMVPKLVPKRHLGRINGLFQVNFAMAAAAPVLGGILLSTLDVDGVLLLDLATFVFAATALMVVRLPEGATRATEGKAGPRSMLGDLGYAFRYLARRPGLLWLIGFSALFDLLFAFAEVLIRPLILAFSSPATLGLLMFVGGAGLFAGTLTMTAWGGPRRKVSGSLLFTGIGGVALALHSLAPSTLLIAIVAPVFLFTLPIVNGCVMTVFQTKVDSDALGRVTGLARVLWQAATPLGALIAGPLADLIFEPAMRAGGTLAGSAGSLLGTGPGRGIALLYAVIGLLLVLLAIAGSRLRRLRHLEDDLPDAVSDKEPTEPTPTR</sequence>
<gene>
    <name evidence="7" type="ORF">FB471_1525</name>
</gene>
<feature type="transmembrane region" description="Helical" evidence="6">
    <location>
        <begin position="163"/>
        <end position="180"/>
    </location>
</feature>
<keyword evidence="8" id="KW-1185">Reference proteome</keyword>
<comment type="subcellular location">
    <subcellularLocation>
        <location evidence="1">Cell membrane</location>
        <topology evidence="1">Multi-pass membrane protein</topology>
    </subcellularLocation>
</comment>
<proteinExistence type="predicted"/>
<dbReference type="AlphaFoldDB" id="A0A542DFH6"/>
<dbReference type="InterPro" id="IPR011701">
    <property type="entry name" value="MFS"/>
</dbReference>
<evidence type="ECO:0000256" key="3">
    <source>
        <dbReference type="ARBA" id="ARBA00022692"/>
    </source>
</evidence>
<keyword evidence="3 6" id="KW-0812">Transmembrane</keyword>
<dbReference type="GO" id="GO:0022857">
    <property type="term" value="F:transmembrane transporter activity"/>
    <property type="evidence" value="ECO:0007669"/>
    <property type="project" value="InterPro"/>
</dbReference>
<evidence type="ECO:0000256" key="4">
    <source>
        <dbReference type="ARBA" id="ARBA00022989"/>
    </source>
</evidence>
<feature type="transmembrane region" description="Helical" evidence="6">
    <location>
        <begin position="390"/>
        <end position="408"/>
    </location>
</feature>
<name>A0A542DFH6_AMYCI</name>
<dbReference type="SUPFAM" id="SSF103473">
    <property type="entry name" value="MFS general substrate transporter"/>
    <property type="match status" value="1"/>
</dbReference>
<keyword evidence="5 6" id="KW-0472">Membrane</keyword>
<dbReference type="CDD" id="cd06173">
    <property type="entry name" value="MFS_MefA_like"/>
    <property type="match status" value="1"/>
</dbReference>